<accession>H8FNI0</accession>
<dbReference type="AlphaFoldDB" id="H8FNI0"/>
<dbReference type="OrthoDB" id="6183171at2"/>
<evidence type="ECO:0000256" key="2">
    <source>
        <dbReference type="SAM" id="MobiDB-lite"/>
    </source>
</evidence>
<dbReference type="Gene3D" id="3.30.930.30">
    <property type="match status" value="1"/>
</dbReference>
<evidence type="ECO:0000313" key="5">
    <source>
        <dbReference type="Proteomes" id="UP000004169"/>
    </source>
</evidence>
<feature type="coiled-coil region" evidence="1">
    <location>
        <begin position="220"/>
        <end position="278"/>
    </location>
</feature>
<protein>
    <recommendedName>
        <fullName evidence="6">Plasmid recombination enzyme</fullName>
    </recommendedName>
</protein>
<dbReference type="EMBL" id="CAHP01000004">
    <property type="protein sequence ID" value="CCG39918.1"/>
    <property type="molecule type" value="Genomic_DNA"/>
</dbReference>
<proteinExistence type="predicted"/>
<evidence type="ECO:0000256" key="1">
    <source>
        <dbReference type="SAM" id="Coils"/>
    </source>
</evidence>
<evidence type="ECO:0000313" key="4">
    <source>
        <dbReference type="EMBL" id="CCG39924.1"/>
    </source>
</evidence>
<keyword evidence="1" id="KW-0175">Coiled coil</keyword>
<dbReference type="Proteomes" id="UP000004169">
    <property type="component" value="Unassembled WGS sequence"/>
</dbReference>
<comment type="caution">
    <text evidence="3">The sequence shown here is derived from an EMBL/GenBank/DDBJ whole genome shotgun (WGS) entry which is preliminary data.</text>
</comment>
<reference evidence="3 5" key="1">
    <citation type="journal article" date="2012" name="J. Bacteriol.">
        <title>Draft Genome Sequence of the Purple Photosynthetic Bacterium Phaeospirillum molischianum DSM120, a Particularly Versatile Bacterium.</title>
        <authorList>
            <person name="Duquesne K."/>
            <person name="Prima V."/>
            <person name="Ji B."/>
            <person name="Rouy Z."/>
            <person name="Medigue C."/>
            <person name="Talla E."/>
            <person name="Sturgis J.N."/>
        </authorList>
    </citation>
    <scope>NUCLEOTIDE SEQUENCE [LARGE SCALE GENOMIC DNA]</scope>
    <source>
        <strain evidence="3">DSM 120</strain>
        <strain evidence="5">DSM120</strain>
    </source>
</reference>
<dbReference type="RefSeq" id="WP_002725765.1">
    <property type="nucleotide sequence ID" value="NZ_CAHP01000004.1"/>
</dbReference>
<organism evidence="3 5">
    <name type="scientific">Magnetospirillum molischianum DSM 120</name>
    <dbReference type="NCBI Taxonomy" id="1150626"/>
    <lineage>
        <taxon>Bacteria</taxon>
        <taxon>Pseudomonadati</taxon>
        <taxon>Pseudomonadota</taxon>
        <taxon>Alphaproteobacteria</taxon>
        <taxon>Rhodospirillales</taxon>
        <taxon>Rhodospirillaceae</taxon>
        <taxon>Magnetospirillum</taxon>
    </lineage>
</organism>
<evidence type="ECO:0000313" key="3">
    <source>
        <dbReference type="EMBL" id="CCG39918.1"/>
    </source>
</evidence>
<dbReference type="eggNOG" id="COG2268">
    <property type="taxonomic scope" value="Bacteria"/>
</dbReference>
<name>H8FNI0_MAGML</name>
<gene>
    <name evidence="3" type="ORF">PHAMO_120007</name>
    <name evidence="4" type="ORF">PHAMO_120013</name>
</gene>
<keyword evidence="5" id="KW-1185">Reference proteome</keyword>
<dbReference type="EMBL" id="CAHP01000004">
    <property type="protein sequence ID" value="CCG39924.1"/>
    <property type="molecule type" value="Genomic_DNA"/>
</dbReference>
<evidence type="ECO:0008006" key="6">
    <source>
        <dbReference type="Google" id="ProtNLM"/>
    </source>
</evidence>
<dbReference type="CDD" id="cd17242">
    <property type="entry name" value="MobM_relaxase"/>
    <property type="match status" value="1"/>
</dbReference>
<feature type="region of interest" description="Disordered" evidence="2">
    <location>
        <begin position="384"/>
        <end position="409"/>
    </location>
</feature>
<sequence>MSYQFAHISTFSRKGNSVGRSVADVTAEAARLDGHAPHVEQPQPPTVLHGIDPAEVPAEIERRVREAKAAMRGQGRGNSVRADTHVMEGVVLSHPSRCADLAADPDQRRAYEAWRDEAARWLIEDGRRRGVEVVSIVEHRDEKHPHIHALAIPLNARLDAKQAHPGYAALAASKEAGLGAKQCNLAYRDAMRVWQDRYHNDIGMRHGQTRIGPGRRRLTRAEWKAEAAEAQRTAQRLTNVNAAEIAVDYKHQMANQVIREARQKAQDALATADILAAQKIDQAASKGRQIEAAAVAKADAITTGVEMWSNGTLEPGTINAKGQKRLVLHVPEAEKPKVINRLSPAWDWLYDWSSRMTERLKESLEASKLAQEVKKYLPAAQQKQADALTQAAQQVEERRQAKQSRGYSR</sequence>